<evidence type="ECO:0000313" key="1">
    <source>
        <dbReference type="EMBL" id="KAF6006752.1"/>
    </source>
</evidence>
<dbReference type="Pfam" id="PF08987">
    <property type="entry name" value="DUF1892"/>
    <property type="match status" value="1"/>
</dbReference>
<dbReference type="EMBL" id="JABCYN010000047">
    <property type="protein sequence ID" value="KAF6006752.1"/>
    <property type="molecule type" value="Genomic_DNA"/>
</dbReference>
<keyword evidence="3" id="KW-1185">Reference proteome</keyword>
<dbReference type="InterPro" id="IPR035946">
    <property type="entry name" value="YML108W-like_sf"/>
</dbReference>
<dbReference type="InterPro" id="IPR015080">
    <property type="entry name" value="DUF1892"/>
</dbReference>
<gene>
    <name evidence="2" type="ORF">DEBR0S8_00716G</name>
    <name evidence="1" type="ORF">HII12_004946</name>
</gene>
<protein>
    <submittedName>
        <fullName evidence="2">DEBR0S8_00716g1_1</fullName>
    </submittedName>
</protein>
<dbReference type="Gene3D" id="3.10.20.250">
    <property type="entry name" value="YML108W-like"/>
    <property type="match status" value="1"/>
</dbReference>
<proteinExistence type="predicted"/>
<reference evidence="1 4" key="2">
    <citation type="journal article" date="2020" name="Appl. Microbiol. Biotechnol.">
        <title>Targeted gene deletion in Brettanomyces bruxellensis with an expression-free CRISPR-Cas9 system.</title>
        <authorList>
            <person name="Varela C."/>
            <person name="Bartel C."/>
            <person name="Onetto C."/>
            <person name="Borneman A."/>
        </authorList>
    </citation>
    <scope>NUCLEOTIDE SEQUENCE [LARGE SCALE GENOMIC DNA]</scope>
    <source>
        <strain evidence="1 4">AWRI1613</strain>
    </source>
</reference>
<accession>A0A3F2XYS3</accession>
<organism evidence="2 3">
    <name type="scientific">Dekkera bruxellensis</name>
    <name type="common">Brettanomyces custersii</name>
    <dbReference type="NCBI Taxonomy" id="5007"/>
    <lineage>
        <taxon>Eukaryota</taxon>
        <taxon>Fungi</taxon>
        <taxon>Dikarya</taxon>
        <taxon>Ascomycota</taxon>
        <taxon>Saccharomycotina</taxon>
        <taxon>Pichiomycetes</taxon>
        <taxon>Pichiales</taxon>
        <taxon>Pichiaceae</taxon>
        <taxon>Brettanomyces</taxon>
    </lineage>
</organism>
<dbReference type="Proteomes" id="UP000568158">
    <property type="component" value="Unassembled WGS sequence"/>
</dbReference>
<sequence length="124" mass="13783">MSQDSEDLVYINEQQPAQDQAENDFRVLVLVQKDIGKAEGSSTDISVDQSEAKGKILEGITSFTGINKFFDSFDEQIAYPNQGQLKYDVGSDGFIVIIVGSNDLKEKVLSFIDAYLAQIRKLLK</sequence>
<evidence type="ECO:0000313" key="2">
    <source>
        <dbReference type="EMBL" id="VUG20395.1"/>
    </source>
</evidence>
<reference evidence="2 3" key="1">
    <citation type="submission" date="2019-07" db="EMBL/GenBank/DDBJ databases">
        <authorList>
            <person name="Friedrich A."/>
            <person name="Schacherer J."/>
        </authorList>
    </citation>
    <scope>NUCLEOTIDE SEQUENCE [LARGE SCALE GENOMIC DNA]</scope>
</reference>
<name>A0A3F2XYS3_DEKBR</name>
<evidence type="ECO:0000313" key="3">
    <source>
        <dbReference type="Proteomes" id="UP000478008"/>
    </source>
</evidence>
<evidence type="ECO:0000313" key="4">
    <source>
        <dbReference type="Proteomes" id="UP000568158"/>
    </source>
</evidence>
<dbReference type="Proteomes" id="UP000478008">
    <property type="component" value="Unassembled WGS sequence"/>
</dbReference>
<dbReference type="AlphaFoldDB" id="A0A3F2XYS3"/>
<dbReference type="SUPFAM" id="SSF89975">
    <property type="entry name" value="Hypothetical protein Yml108w"/>
    <property type="match status" value="1"/>
</dbReference>
<dbReference type="EMBL" id="CABFWN010000008">
    <property type="protein sequence ID" value="VUG20395.1"/>
    <property type="molecule type" value="Genomic_DNA"/>
</dbReference>